<dbReference type="EMBL" id="JAGMUU010000021">
    <property type="protein sequence ID" value="KAH7129461.1"/>
    <property type="molecule type" value="Genomic_DNA"/>
</dbReference>
<keyword evidence="2" id="KW-1185">Reference proteome</keyword>
<organism evidence="1 2">
    <name type="scientific">Dactylonectria estremocensis</name>
    <dbReference type="NCBI Taxonomy" id="1079267"/>
    <lineage>
        <taxon>Eukaryota</taxon>
        <taxon>Fungi</taxon>
        <taxon>Dikarya</taxon>
        <taxon>Ascomycota</taxon>
        <taxon>Pezizomycotina</taxon>
        <taxon>Sordariomycetes</taxon>
        <taxon>Hypocreomycetidae</taxon>
        <taxon>Hypocreales</taxon>
        <taxon>Nectriaceae</taxon>
        <taxon>Dactylonectria</taxon>
    </lineage>
</organism>
<protein>
    <submittedName>
        <fullName evidence="1">Uncharacterized protein</fullName>
    </submittedName>
</protein>
<reference evidence="1" key="1">
    <citation type="journal article" date="2021" name="Nat. Commun.">
        <title>Genetic determinants of endophytism in the Arabidopsis root mycobiome.</title>
        <authorList>
            <person name="Mesny F."/>
            <person name="Miyauchi S."/>
            <person name="Thiergart T."/>
            <person name="Pickel B."/>
            <person name="Atanasova L."/>
            <person name="Karlsson M."/>
            <person name="Huettel B."/>
            <person name="Barry K.W."/>
            <person name="Haridas S."/>
            <person name="Chen C."/>
            <person name="Bauer D."/>
            <person name="Andreopoulos W."/>
            <person name="Pangilinan J."/>
            <person name="LaButti K."/>
            <person name="Riley R."/>
            <person name="Lipzen A."/>
            <person name="Clum A."/>
            <person name="Drula E."/>
            <person name="Henrissat B."/>
            <person name="Kohler A."/>
            <person name="Grigoriev I.V."/>
            <person name="Martin F.M."/>
            <person name="Hacquard S."/>
        </authorList>
    </citation>
    <scope>NUCLEOTIDE SEQUENCE</scope>
    <source>
        <strain evidence="1">MPI-CAGE-AT-0021</strain>
    </source>
</reference>
<evidence type="ECO:0000313" key="2">
    <source>
        <dbReference type="Proteomes" id="UP000717696"/>
    </source>
</evidence>
<dbReference type="AlphaFoldDB" id="A0A9P9E3U4"/>
<comment type="caution">
    <text evidence="1">The sequence shown here is derived from an EMBL/GenBank/DDBJ whole genome shotgun (WGS) entry which is preliminary data.</text>
</comment>
<name>A0A9P9E3U4_9HYPO</name>
<dbReference type="Proteomes" id="UP000717696">
    <property type="component" value="Unassembled WGS sequence"/>
</dbReference>
<proteinExistence type="predicted"/>
<evidence type="ECO:0000313" key="1">
    <source>
        <dbReference type="EMBL" id="KAH7129461.1"/>
    </source>
</evidence>
<sequence>MSLFICQFTHCPVVSRPAALVPTESELPQRRPLPSHLIPSVPSHHPSPPQSASSRLVSTRGAIAIFNCVFFWHPSLLHLPKRKIQSLFPIFSLPLSLFLSLPLPFPFPFRYNAARSPHPPPCRSLFFSLICGAKIPNTYFFWPPAATRLEPAAYLPDRFSCILLDYLTPAFGFSAAPWDSQPSHSFSLLLFFGSGNGKA</sequence>
<gene>
    <name evidence="1" type="ORF">B0J13DRAFT_138459</name>
</gene>
<accession>A0A9P9E3U4</accession>